<organism evidence="1 2">
    <name type="scientific">Hominisplanchenecus murintestinalis</name>
    <dbReference type="NCBI Taxonomy" id="2941517"/>
    <lineage>
        <taxon>Bacteria</taxon>
        <taxon>Bacillati</taxon>
        <taxon>Bacillota</taxon>
        <taxon>Clostridia</taxon>
        <taxon>Lachnospirales</taxon>
        <taxon>Lachnospiraceae</taxon>
        <taxon>Hominisplanchenecus</taxon>
    </lineage>
</organism>
<gene>
    <name evidence="1" type="ORF">E5357_02480</name>
</gene>
<evidence type="ECO:0000313" key="2">
    <source>
        <dbReference type="Proteomes" id="UP000307720"/>
    </source>
</evidence>
<name>A0AC61R2P7_9FIRM</name>
<dbReference type="Proteomes" id="UP000307720">
    <property type="component" value="Unassembled WGS sequence"/>
</dbReference>
<comment type="caution">
    <text evidence="1">The sequence shown here is derived from an EMBL/GenBank/DDBJ whole genome shotgun (WGS) entry which is preliminary data.</text>
</comment>
<keyword evidence="2" id="KW-1185">Reference proteome</keyword>
<dbReference type="EMBL" id="SRZB01000002">
    <property type="protein sequence ID" value="TGY00386.1"/>
    <property type="molecule type" value="Genomic_DNA"/>
</dbReference>
<protein>
    <submittedName>
        <fullName evidence="1">Glycosyltransferase</fullName>
    </submittedName>
</protein>
<proteinExistence type="predicted"/>
<sequence length="320" mass="36919">MYKPRISVVIPVYNGENYLKEAIDSALNQTYENVEVLVVDDGSVDGTREIMDAYGDRIIGLHKKNGGVATALNMGIAHMSGEYFAWLSHDDLMKPDACEIYVRHLQGEEKETLVYGNYDILDKEGRVYNWTNFEALYTQEVMEMSVYPVILGCVNGCALLVHRSHFDRVGYFNEELKITQDNEMWFRIFRDSKIKFCGETVSSKRYHPQQDSQTKDIYPDEDAFVFACLRQLNLVECACFGGNVLSFFRKMKARVSPEKHPLTTKFCGEMICKAQNGSLYSELTAEELTRMLMAAEQKNDELEKENRRLQGKLRELYMKF</sequence>
<accession>A0AC61R2P7</accession>
<reference evidence="1" key="1">
    <citation type="submission" date="2019-04" db="EMBL/GenBank/DDBJ databases">
        <title>Microbes associate with the intestines of laboratory mice.</title>
        <authorList>
            <person name="Navarre W."/>
            <person name="Wong E."/>
            <person name="Huang K."/>
            <person name="Tropini C."/>
            <person name="Ng K."/>
            <person name="Yu B."/>
        </authorList>
    </citation>
    <scope>NUCLEOTIDE SEQUENCE</scope>
    <source>
        <strain evidence="1">NM72_1-8</strain>
    </source>
</reference>
<evidence type="ECO:0000313" key="1">
    <source>
        <dbReference type="EMBL" id="TGY00386.1"/>
    </source>
</evidence>